<proteinExistence type="predicted"/>
<keyword evidence="2" id="KW-1185">Reference proteome</keyword>
<sequence>MKLNDIKGSYDVIVSLGFACNPAMKLREHNLRTFSSPLDWCVSHDLHDVSRLFKSRFKDYMKLENMRLMEGSNHILLDEGTFKPIKTYYVEDTYYHVISVHDFPILPNQEWYATYPAFKEKLDRRINRLFNKLERSEKVLFIRWKGSYENSLELQSVLSEIVKGQFTILILNPVDGLQGIEEVDWGLNGICAVNVPDIPFDDTTWNAILNGVSLTNG</sequence>
<dbReference type="OrthoDB" id="5326008at2"/>
<dbReference type="Pfam" id="PF08795">
    <property type="entry name" value="DUF1796"/>
    <property type="match status" value="1"/>
</dbReference>
<name>A0A6N8CLQ6_9BACI</name>
<dbReference type="EMBL" id="WNHB01000003">
    <property type="protein sequence ID" value="MTT30899.1"/>
    <property type="molecule type" value="Genomic_DNA"/>
</dbReference>
<comment type="caution">
    <text evidence="1">The sequence shown here is derived from an EMBL/GenBank/DDBJ whole genome shotgun (WGS) entry which is preliminary data.</text>
</comment>
<dbReference type="Proteomes" id="UP000440978">
    <property type="component" value="Unassembled WGS sequence"/>
</dbReference>
<gene>
    <name evidence="1" type="ORF">GMB86_02580</name>
</gene>
<dbReference type="RefSeq" id="WP_155216536.1">
    <property type="nucleotide sequence ID" value="NZ_WNHB01000003.1"/>
</dbReference>
<protein>
    <submittedName>
        <fullName evidence="1">Peptidase</fullName>
    </submittedName>
</protein>
<organism evidence="1 2">
    <name type="scientific">Terrilactibacillus tamarindi</name>
    <dbReference type="NCBI Taxonomy" id="2599694"/>
    <lineage>
        <taxon>Bacteria</taxon>
        <taxon>Bacillati</taxon>
        <taxon>Bacillota</taxon>
        <taxon>Bacilli</taxon>
        <taxon>Bacillales</taxon>
        <taxon>Bacillaceae</taxon>
        <taxon>Terrilactibacillus</taxon>
    </lineage>
</organism>
<evidence type="ECO:0000313" key="2">
    <source>
        <dbReference type="Proteomes" id="UP000440978"/>
    </source>
</evidence>
<evidence type="ECO:0000313" key="1">
    <source>
        <dbReference type="EMBL" id="MTT30899.1"/>
    </source>
</evidence>
<dbReference type="InterPro" id="IPR014903">
    <property type="entry name" value="DUF1796"/>
</dbReference>
<reference evidence="1 2" key="1">
    <citation type="submission" date="2019-11" db="EMBL/GenBank/DDBJ databases">
        <title>Terrilactibacillus tamarindus sp. nov. BCM23-1 isolated from bark of Tamarindus indica.</title>
        <authorList>
            <person name="Kingkaew E."/>
            <person name="Tanasupawat S."/>
        </authorList>
    </citation>
    <scope>NUCLEOTIDE SEQUENCE [LARGE SCALE GENOMIC DNA]</scope>
    <source>
        <strain evidence="1 2">BCM23-1</strain>
    </source>
</reference>
<accession>A0A6N8CLQ6</accession>
<dbReference type="AlphaFoldDB" id="A0A6N8CLQ6"/>